<feature type="non-terminal residue" evidence="2">
    <location>
        <position position="1"/>
    </location>
</feature>
<sequence>TLRKLSHLYLFGTKLNYKTLLGCRCWAVLLLVCVSCGQRILLPLLDQL</sequence>
<organism evidence="2">
    <name type="scientific">Tetraselmis sp. GSL018</name>
    <dbReference type="NCBI Taxonomy" id="582737"/>
    <lineage>
        <taxon>Eukaryota</taxon>
        <taxon>Viridiplantae</taxon>
        <taxon>Chlorophyta</taxon>
        <taxon>core chlorophytes</taxon>
        <taxon>Chlorodendrophyceae</taxon>
        <taxon>Chlorodendrales</taxon>
        <taxon>Chlorodendraceae</taxon>
        <taxon>Tetraselmis</taxon>
    </lineage>
</organism>
<evidence type="ECO:0000256" key="1">
    <source>
        <dbReference type="SAM" id="Phobius"/>
    </source>
</evidence>
<proteinExistence type="predicted"/>
<reference evidence="2" key="1">
    <citation type="submission" date="2014-05" db="EMBL/GenBank/DDBJ databases">
        <title>The transcriptome of the halophilic microalga Tetraselmis sp. GSL018 isolated from the Great Salt Lake, Utah.</title>
        <authorList>
            <person name="Jinkerson R.E."/>
            <person name="D'Adamo S."/>
            <person name="Posewitz M.C."/>
        </authorList>
    </citation>
    <scope>NUCLEOTIDE SEQUENCE</scope>
    <source>
        <strain evidence="2">GSL018</strain>
    </source>
</reference>
<protein>
    <submittedName>
        <fullName evidence="2">Uncharacterized protein</fullName>
    </submittedName>
</protein>
<evidence type="ECO:0000313" key="2">
    <source>
        <dbReference type="EMBL" id="JAC63639.1"/>
    </source>
</evidence>
<feature type="transmembrane region" description="Helical" evidence="1">
    <location>
        <begin position="21"/>
        <end position="42"/>
    </location>
</feature>
<keyword evidence="1" id="KW-1133">Transmembrane helix</keyword>
<gene>
    <name evidence="2" type="ORF">TSPGSL018_20138</name>
</gene>
<feature type="non-terminal residue" evidence="2">
    <location>
        <position position="48"/>
    </location>
</feature>
<keyword evidence="1" id="KW-0472">Membrane</keyword>
<name>A0A061QYX3_9CHLO</name>
<dbReference type="AlphaFoldDB" id="A0A061QYX3"/>
<dbReference type="EMBL" id="GBEZ01023235">
    <property type="protein sequence ID" value="JAC63639.1"/>
    <property type="molecule type" value="Transcribed_RNA"/>
</dbReference>
<accession>A0A061QYX3</accession>
<keyword evidence="1" id="KW-0812">Transmembrane</keyword>